<name>A0ABD3A901_9GENT</name>
<protein>
    <submittedName>
        <fullName evidence="2">Uncharacterized protein</fullName>
    </submittedName>
</protein>
<evidence type="ECO:0000313" key="3">
    <source>
        <dbReference type="Proteomes" id="UP001630127"/>
    </source>
</evidence>
<accession>A0ABD3A901</accession>
<comment type="caution">
    <text evidence="2">The sequence shown here is derived from an EMBL/GenBank/DDBJ whole genome shotgun (WGS) entry which is preliminary data.</text>
</comment>
<reference evidence="2 3" key="1">
    <citation type="submission" date="2024-11" db="EMBL/GenBank/DDBJ databases">
        <title>A near-complete genome assembly of Cinchona calisaya.</title>
        <authorList>
            <person name="Lian D.C."/>
            <person name="Zhao X.W."/>
            <person name="Wei L."/>
        </authorList>
    </citation>
    <scope>NUCLEOTIDE SEQUENCE [LARGE SCALE GENOMIC DNA]</scope>
    <source>
        <tissue evidence="2">Nenye</tissue>
    </source>
</reference>
<dbReference type="Proteomes" id="UP001630127">
    <property type="component" value="Unassembled WGS sequence"/>
</dbReference>
<feature type="region of interest" description="Disordered" evidence="1">
    <location>
        <begin position="48"/>
        <end position="73"/>
    </location>
</feature>
<evidence type="ECO:0000256" key="1">
    <source>
        <dbReference type="SAM" id="MobiDB-lite"/>
    </source>
</evidence>
<proteinExistence type="predicted"/>
<dbReference type="AlphaFoldDB" id="A0ABD3A901"/>
<sequence length="98" mass="11017">MDSLPPLQMLKGSLSVSVALNANLVLCLQNMPNEQKQKKKVVQIQDDNLNSKSEEMYAEGSERHRNEDVDMNTTLGGFVKDAWRVGSRTRDVKTSSHQ</sequence>
<feature type="compositionally biased region" description="Basic and acidic residues" evidence="1">
    <location>
        <begin position="52"/>
        <end position="68"/>
    </location>
</feature>
<evidence type="ECO:0000313" key="2">
    <source>
        <dbReference type="EMBL" id="KAL3528028.1"/>
    </source>
</evidence>
<gene>
    <name evidence="2" type="ORF">ACH5RR_012684</name>
</gene>
<keyword evidence="3" id="KW-1185">Reference proteome</keyword>
<organism evidence="2 3">
    <name type="scientific">Cinchona calisaya</name>
    <dbReference type="NCBI Taxonomy" id="153742"/>
    <lineage>
        <taxon>Eukaryota</taxon>
        <taxon>Viridiplantae</taxon>
        <taxon>Streptophyta</taxon>
        <taxon>Embryophyta</taxon>
        <taxon>Tracheophyta</taxon>
        <taxon>Spermatophyta</taxon>
        <taxon>Magnoliopsida</taxon>
        <taxon>eudicotyledons</taxon>
        <taxon>Gunneridae</taxon>
        <taxon>Pentapetalae</taxon>
        <taxon>asterids</taxon>
        <taxon>lamiids</taxon>
        <taxon>Gentianales</taxon>
        <taxon>Rubiaceae</taxon>
        <taxon>Cinchonoideae</taxon>
        <taxon>Cinchoneae</taxon>
        <taxon>Cinchona</taxon>
    </lineage>
</organism>
<dbReference type="EMBL" id="JBJUIK010000005">
    <property type="protein sequence ID" value="KAL3528028.1"/>
    <property type="molecule type" value="Genomic_DNA"/>
</dbReference>